<feature type="transmembrane region" description="Helical" evidence="9">
    <location>
        <begin position="102"/>
        <end position="131"/>
    </location>
</feature>
<dbReference type="AlphaFoldDB" id="A0A7W7SYQ0"/>
<dbReference type="GO" id="GO:0046983">
    <property type="term" value="F:protein dimerization activity"/>
    <property type="evidence" value="ECO:0007669"/>
    <property type="project" value="InterPro"/>
</dbReference>
<organism evidence="12 13">
    <name type="scientific">Saccharothrix violaceirubra</name>
    <dbReference type="NCBI Taxonomy" id="413306"/>
    <lineage>
        <taxon>Bacteria</taxon>
        <taxon>Bacillati</taxon>
        <taxon>Actinomycetota</taxon>
        <taxon>Actinomycetes</taxon>
        <taxon>Pseudonocardiales</taxon>
        <taxon>Pseudonocardiaceae</taxon>
        <taxon>Saccharothrix</taxon>
    </lineage>
</organism>
<name>A0A7W7SYQ0_9PSEU</name>
<comment type="caution">
    <text evidence="12">The sequence shown here is derived from an EMBL/GenBank/DDBJ whole genome shotgun (WGS) entry which is preliminary data.</text>
</comment>
<feature type="transmembrane region" description="Helical" evidence="9">
    <location>
        <begin position="41"/>
        <end position="59"/>
    </location>
</feature>
<keyword evidence="7" id="KW-0067">ATP-binding</keyword>
<dbReference type="Pfam" id="PF13796">
    <property type="entry name" value="Sensor"/>
    <property type="match status" value="1"/>
</dbReference>
<dbReference type="InterPro" id="IPR050482">
    <property type="entry name" value="Sensor_HK_TwoCompSys"/>
</dbReference>
<feature type="domain" description="Signal transduction histidine kinase subgroup 3 dimerisation and phosphoacceptor" evidence="10">
    <location>
        <begin position="214"/>
        <end position="278"/>
    </location>
</feature>
<evidence type="ECO:0000256" key="4">
    <source>
        <dbReference type="ARBA" id="ARBA00022679"/>
    </source>
</evidence>
<keyword evidence="4" id="KW-0808">Transferase</keyword>
<keyword evidence="9" id="KW-0812">Transmembrane</keyword>
<dbReference type="SUPFAM" id="SSF55874">
    <property type="entry name" value="ATPase domain of HSP90 chaperone/DNA topoisomerase II/histidine kinase"/>
    <property type="match status" value="1"/>
</dbReference>
<dbReference type="InterPro" id="IPR036890">
    <property type="entry name" value="HATPase_C_sf"/>
</dbReference>
<dbReference type="PANTHER" id="PTHR24421">
    <property type="entry name" value="NITRATE/NITRITE SENSOR PROTEIN NARX-RELATED"/>
    <property type="match status" value="1"/>
</dbReference>
<dbReference type="GO" id="GO:0016020">
    <property type="term" value="C:membrane"/>
    <property type="evidence" value="ECO:0007669"/>
    <property type="project" value="InterPro"/>
</dbReference>
<dbReference type="Gene3D" id="1.20.5.1930">
    <property type="match status" value="1"/>
</dbReference>
<evidence type="ECO:0000313" key="12">
    <source>
        <dbReference type="EMBL" id="MBB4963399.1"/>
    </source>
</evidence>
<feature type="transmembrane region" description="Helical" evidence="9">
    <location>
        <begin position="12"/>
        <end position="35"/>
    </location>
</feature>
<evidence type="ECO:0000259" key="10">
    <source>
        <dbReference type="Pfam" id="PF07730"/>
    </source>
</evidence>
<dbReference type="GO" id="GO:0005524">
    <property type="term" value="F:ATP binding"/>
    <property type="evidence" value="ECO:0007669"/>
    <property type="project" value="UniProtKB-KW"/>
</dbReference>
<keyword evidence="3" id="KW-0597">Phosphoprotein</keyword>
<evidence type="ECO:0000256" key="1">
    <source>
        <dbReference type="ARBA" id="ARBA00000085"/>
    </source>
</evidence>
<keyword evidence="9" id="KW-0472">Membrane</keyword>
<dbReference type="InterPro" id="IPR011712">
    <property type="entry name" value="Sig_transdc_His_kin_sub3_dim/P"/>
</dbReference>
<feature type="domain" description="Putative sensor" evidence="11">
    <location>
        <begin position="13"/>
        <end position="187"/>
    </location>
</feature>
<dbReference type="GO" id="GO:0000155">
    <property type="term" value="F:phosphorelay sensor kinase activity"/>
    <property type="evidence" value="ECO:0007669"/>
    <property type="project" value="InterPro"/>
</dbReference>
<evidence type="ECO:0000256" key="5">
    <source>
        <dbReference type="ARBA" id="ARBA00022741"/>
    </source>
</evidence>
<dbReference type="Gene3D" id="3.30.565.10">
    <property type="entry name" value="Histidine kinase-like ATPase, C-terminal domain"/>
    <property type="match status" value="1"/>
</dbReference>
<proteinExistence type="predicted"/>
<evidence type="ECO:0000256" key="9">
    <source>
        <dbReference type="SAM" id="Phobius"/>
    </source>
</evidence>
<dbReference type="EMBL" id="JACHJS010000001">
    <property type="protein sequence ID" value="MBB4963399.1"/>
    <property type="molecule type" value="Genomic_DNA"/>
</dbReference>
<evidence type="ECO:0000259" key="11">
    <source>
        <dbReference type="Pfam" id="PF13796"/>
    </source>
</evidence>
<keyword evidence="13" id="KW-1185">Reference proteome</keyword>
<evidence type="ECO:0000313" key="13">
    <source>
        <dbReference type="Proteomes" id="UP000542674"/>
    </source>
</evidence>
<sequence length="400" mass="42147">MDGARGPWRSWLYVATGALVGFPTLVVVLVLAGLGMALSPVLVGLPILGLLGLSGVVVGKVERRRLRLLGDEPPSPHRTLTRRGFLDRAKARAGELATWREFAYTLLFATGLWLLDYVAAVLPFVSLLLLGAPVAYWLDEPAYFGFTLTSLPAALLVAAVAVPGVVLGLLLATGVARLHAKAARSLLGAPDAGPDADMAAIESNGRLLDAFDAERRRIERDLHDGAQQRLVALTMRLDMIRLRSDDPAVRAELATAHADARTTLAELRELIQGIHPHVLDERGLPAAVTDLVARHPGPVDVRLPGLGRLPSTVESTAFFAVSEALTNVAKNGGAHAWVHGHLAGDLLVVEIGDRGTGGADPEAGSGLRGLADRVTAVGGRAMLSSPLGGPTVVRVEIPCR</sequence>
<dbReference type="CDD" id="cd16917">
    <property type="entry name" value="HATPase_UhpB-NarQ-NarX-like"/>
    <property type="match status" value="1"/>
</dbReference>
<gene>
    <name evidence="12" type="ORF">F4559_000758</name>
</gene>
<evidence type="ECO:0000256" key="8">
    <source>
        <dbReference type="ARBA" id="ARBA00023012"/>
    </source>
</evidence>
<keyword evidence="8" id="KW-0902">Two-component regulatory system</keyword>
<evidence type="ECO:0000256" key="3">
    <source>
        <dbReference type="ARBA" id="ARBA00022553"/>
    </source>
</evidence>
<dbReference type="RefSeq" id="WP_184666179.1">
    <property type="nucleotide sequence ID" value="NZ_BAABAI010000036.1"/>
</dbReference>
<dbReference type="EC" id="2.7.13.3" evidence="2"/>
<comment type="catalytic activity">
    <reaction evidence="1">
        <text>ATP + protein L-histidine = ADP + protein N-phospho-L-histidine.</text>
        <dbReference type="EC" id="2.7.13.3"/>
    </reaction>
</comment>
<dbReference type="Pfam" id="PF07730">
    <property type="entry name" value="HisKA_3"/>
    <property type="match status" value="1"/>
</dbReference>
<keyword evidence="9" id="KW-1133">Transmembrane helix</keyword>
<accession>A0A7W7SYQ0</accession>
<reference evidence="12 13" key="1">
    <citation type="submission" date="2020-08" db="EMBL/GenBank/DDBJ databases">
        <title>Sequencing the genomes of 1000 actinobacteria strains.</title>
        <authorList>
            <person name="Klenk H.-P."/>
        </authorList>
    </citation>
    <scope>NUCLEOTIDE SEQUENCE [LARGE SCALE GENOMIC DNA]</scope>
    <source>
        <strain evidence="12 13">DSM 45084</strain>
    </source>
</reference>
<dbReference type="Proteomes" id="UP000542674">
    <property type="component" value="Unassembled WGS sequence"/>
</dbReference>
<dbReference type="InterPro" id="IPR025828">
    <property type="entry name" value="Put_sensor_dom"/>
</dbReference>
<dbReference type="PANTHER" id="PTHR24421:SF10">
    <property type="entry name" value="NITRATE_NITRITE SENSOR PROTEIN NARQ"/>
    <property type="match status" value="1"/>
</dbReference>
<keyword evidence="6 12" id="KW-0418">Kinase</keyword>
<evidence type="ECO:0000256" key="7">
    <source>
        <dbReference type="ARBA" id="ARBA00022840"/>
    </source>
</evidence>
<evidence type="ECO:0000256" key="6">
    <source>
        <dbReference type="ARBA" id="ARBA00022777"/>
    </source>
</evidence>
<evidence type="ECO:0000256" key="2">
    <source>
        <dbReference type="ARBA" id="ARBA00012438"/>
    </source>
</evidence>
<feature type="transmembrane region" description="Helical" evidence="9">
    <location>
        <begin position="151"/>
        <end position="176"/>
    </location>
</feature>
<keyword evidence="5" id="KW-0547">Nucleotide-binding</keyword>
<protein>
    <recommendedName>
        <fullName evidence="2">histidine kinase</fullName>
        <ecNumber evidence="2">2.7.13.3</ecNumber>
    </recommendedName>
</protein>